<dbReference type="CDD" id="cd04301">
    <property type="entry name" value="NAT_SF"/>
    <property type="match status" value="1"/>
</dbReference>
<feature type="domain" description="N-acetyltransferase" evidence="1">
    <location>
        <begin position="1"/>
        <end position="148"/>
    </location>
</feature>
<keyword evidence="3" id="KW-1185">Reference proteome</keyword>
<dbReference type="InterPro" id="IPR050276">
    <property type="entry name" value="MshD_Acetyltransferase"/>
</dbReference>
<evidence type="ECO:0000313" key="2">
    <source>
        <dbReference type="EMBL" id="MFB2837529.1"/>
    </source>
</evidence>
<dbReference type="InterPro" id="IPR000182">
    <property type="entry name" value="GNAT_dom"/>
</dbReference>
<dbReference type="PANTHER" id="PTHR43617:SF2">
    <property type="entry name" value="UPF0039 PROTEIN SLL0451"/>
    <property type="match status" value="1"/>
</dbReference>
<comment type="caution">
    <text evidence="2">The sequence shown here is derived from an EMBL/GenBank/DDBJ whole genome shotgun (WGS) entry which is preliminary data.</text>
</comment>
<accession>A0ABV4WR23</accession>
<dbReference type="RefSeq" id="WP_413279873.1">
    <property type="nucleotide sequence ID" value="NZ_JBHFNT010000215.1"/>
</dbReference>
<dbReference type="Pfam" id="PF13508">
    <property type="entry name" value="Acetyltransf_7"/>
    <property type="match status" value="1"/>
</dbReference>
<dbReference type="Gene3D" id="3.40.630.30">
    <property type="match status" value="1"/>
</dbReference>
<keyword evidence="2" id="KW-0012">Acyltransferase</keyword>
<sequence>MIIRNERDTDIEVITEVTIAAFKNHPISNHTDQFIIHALRAAGVLTISLVAEIDRKVVGHIAFSPVTISDGTAGWYGLGPISVLPDYQKQGIGKTLINEGLSLLKDMGAQGCALVGDPNYYKRFGFKNYPELIHEGIPQEFFLILPFTQKIPQGVIVFHDGFKATNYSPVV</sequence>
<reference evidence="2 3" key="1">
    <citation type="submission" date="2024-09" db="EMBL/GenBank/DDBJ databases">
        <title>Floridaenema gen nov. (Aerosakkonemataceae, Aerosakkonematales ord. nov., Cyanobacteria) from benthic tropical and subtropical fresh waters, with the description of four new species.</title>
        <authorList>
            <person name="Moretto J.A."/>
            <person name="Berthold D.E."/>
            <person name="Lefler F.W."/>
            <person name="Huang I.-S."/>
            <person name="Laughinghouse H. IV."/>
        </authorList>
    </citation>
    <scope>NUCLEOTIDE SEQUENCE [LARGE SCALE GENOMIC DNA]</scope>
    <source>
        <strain evidence="2 3">BLCC-F167</strain>
    </source>
</reference>
<proteinExistence type="predicted"/>
<dbReference type="GO" id="GO:0016746">
    <property type="term" value="F:acyltransferase activity"/>
    <property type="evidence" value="ECO:0007669"/>
    <property type="project" value="UniProtKB-KW"/>
</dbReference>
<gene>
    <name evidence="2" type="ORF">ACE1CA_23620</name>
</gene>
<dbReference type="EC" id="2.3.-.-" evidence="2"/>
<dbReference type="InterPro" id="IPR016181">
    <property type="entry name" value="Acyl_CoA_acyltransferase"/>
</dbReference>
<dbReference type="EMBL" id="JBHFNT010000215">
    <property type="protein sequence ID" value="MFB2837529.1"/>
    <property type="molecule type" value="Genomic_DNA"/>
</dbReference>
<name>A0ABV4WR23_9CYAN</name>
<dbReference type="Proteomes" id="UP001576780">
    <property type="component" value="Unassembled WGS sequence"/>
</dbReference>
<dbReference type="PANTHER" id="PTHR43617">
    <property type="entry name" value="L-AMINO ACID N-ACETYLTRANSFERASE"/>
    <property type="match status" value="1"/>
</dbReference>
<dbReference type="SUPFAM" id="SSF55729">
    <property type="entry name" value="Acyl-CoA N-acyltransferases (Nat)"/>
    <property type="match status" value="1"/>
</dbReference>
<protein>
    <submittedName>
        <fullName evidence="2">GNAT family N-acetyltransferase</fullName>
        <ecNumber evidence="2">2.3.-.-</ecNumber>
    </submittedName>
</protein>
<evidence type="ECO:0000313" key="3">
    <source>
        <dbReference type="Proteomes" id="UP001576780"/>
    </source>
</evidence>
<dbReference type="PROSITE" id="PS51186">
    <property type="entry name" value="GNAT"/>
    <property type="match status" value="1"/>
</dbReference>
<organism evidence="2 3">
    <name type="scientific">Floridaenema evergladense BLCC-F167</name>
    <dbReference type="NCBI Taxonomy" id="3153639"/>
    <lineage>
        <taxon>Bacteria</taxon>
        <taxon>Bacillati</taxon>
        <taxon>Cyanobacteriota</taxon>
        <taxon>Cyanophyceae</taxon>
        <taxon>Oscillatoriophycideae</taxon>
        <taxon>Aerosakkonematales</taxon>
        <taxon>Aerosakkonemataceae</taxon>
        <taxon>Floridanema</taxon>
        <taxon>Floridanema evergladense</taxon>
    </lineage>
</organism>
<keyword evidence="2" id="KW-0808">Transferase</keyword>
<evidence type="ECO:0000259" key="1">
    <source>
        <dbReference type="PROSITE" id="PS51186"/>
    </source>
</evidence>